<dbReference type="RefSeq" id="XP_005819263.1">
    <property type="nucleotide sequence ID" value="XM_005819206.1"/>
</dbReference>
<protein>
    <recommendedName>
        <fullName evidence="2">Peptidase U32 collagenase domain-containing protein</fullName>
    </recommendedName>
</protein>
<evidence type="ECO:0000313" key="3">
    <source>
        <dbReference type="EMBL" id="EKX32283.1"/>
    </source>
</evidence>
<feature type="region of interest" description="Disordered" evidence="1">
    <location>
        <begin position="904"/>
        <end position="932"/>
    </location>
</feature>
<organism evidence="3">
    <name type="scientific">Guillardia theta (strain CCMP2712)</name>
    <name type="common">Cryptophyte</name>
    <dbReference type="NCBI Taxonomy" id="905079"/>
    <lineage>
        <taxon>Eukaryota</taxon>
        <taxon>Cryptophyceae</taxon>
        <taxon>Pyrenomonadales</taxon>
        <taxon>Geminigeraceae</taxon>
        <taxon>Guillardia</taxon>
    </lineage>
</organism>
<keyword evidence="5" id="KW-1185">Reference proteome</keyword>
<dbReference type="SUPFAM" id="SSF51366">
    <property type="entry name" value="Ribulose-phoshate binding barrel"/>
    <property type="match status" value="1"/>
</dbReference>
<dbReference type="OMA" id="ACRLPYG"/>
<dbReference type="AlphaFoldDB" id="L1I7U8"/>
<dbReference type="EMBL" id="JH993200">
    <property type="protein sequence ID" value="EKX32283.1"/>
    <property type="molecule type" value="Genomic_DNA"/>
</dbReference>
<dbReference type="OrthoDB" id="426032at2759"/>
<dbReference type="PaxDb" id="55529-EKX32283"/>
<name>L1I7U8_GUITC</name>
<dbReference type="Pfam" id="PF12392">
    <property type="entry name" value="DUF3656"/>
    <property type="match status" value="1"/>
</dbReference>
<dbReference type="STRING" id="905079.L1I7U8"/>
<evidence type="ECO:0000256" key="1">
    <source>
        <dbReference type="SAM" id="MobiDB-lite"/>
    </source>
</evidence>
<gene>
    <name evidence="3" type="ORF">GUITHDRAFT_82443</name>
</gene>
<dbReference type="eggNOG" id="ENOG502QVE5">
    <property type="taxonomic scope" value="Eukaryota"/>
</dbReference>
<evidence type="ECO:0000259" key="2">
    <source>
        <dbReference type="Pfam" id="PF12392"/>
    </source>
</evidence>
<accession>L1I7U8</accession>
<dbReference type="InterPro" id="IPR001539">
    <property type="entry name" value="Peptidase_U32"/>
</dbReference>
<dbReference type="EnsemblProtists" id="EKX32283">
    <property type="protein sequence ID" value="EKX32283"/>
    <property type="gene ID" value="GUITHDRAFT_82443"/>
</dbReference>
<dbReference type="KEGG" id="gtt:GUITHDRAFT_82443"/>
<evidence type="ECO:0000313" key="4">
    <source>
        <dbReference type="EnsemblProtists" id="EKX32283"/>
    </source>
</evidence>
<sequence length="932" mass="101778">MKGNFQKPEVLAPAGGWPQLKAAVENGADAVYFGLSKFNARARASNFHPERDLPAVMEYLHRHGVKGYVTVNVLLFDSELDEFEDMVRSIARHGVDAVIVQDIGAVKMIKSISPNLNIHGSTQMSITSAEGVKFARRQGVSRVVLGRELSVTEIASIQKEIGEELMEGIEIFVHGALCVSYSGQCFSSEAWGGRSANRGQCAQACRLPYELLVNGKRKPMEDVKYLLSPQDLMAVELVPQLISAGVSSLKIEGRLKSPEYVALTTKVYREAVDKAWELFSSSSSSSKKDTSLISELSRRELQQVFARAQDENHNGLTPGFLEGPRHQRLVRGRNPRHRGILVGKVEGVEDGGVRIKVCGPIKRGDGVVFDRGAPEEKEEGGSVYEVIDSRGRSVARTSNEEVTSGSFLVKFGKNALELRRVGRGDLVWKTRDAAVDKKLEALVKGGGERGGHGGGAEGASESAAGVSIKVSGELGKQLTIIAEDQLGRVGRGTTMSVLQEATSKGLDEESLRKSIGLLGGTGLRLLHLDVSALAGGTFVPASEIKAARREAVEQLLEQRLMTAEGMAEEAVVSNIVDASFTSLAQGERQAGRDGRAPKIAILCRTREQCEEAMKVEWLEEIILDFLEVHGLVQAVEAVRGSGKRVIVATPRVLKPEEERMWRFYLRLGADALLVRSTGMLQKLTDLGGAGAVLSDKEELRIPELHGDFSLNAANRISALHLLEEGLARLAPTHDLNAFQLCELGNSLGPGGHQLEAIIHQHLPIFHTEHCVFCRFLSDGNSYKDCGHPCETNSVHLRDQARRAQQEGNEHLVLADMGCRNTVFNAKAQSGVFYVSDLIRAGYRNFRIELVDEPPHQVIPILTAYHDLLHHRATPGELWTWLRSLQNANGRAQGVEEGSLVHSARARAEDLKPTASQQNPKWSKMGAQALKDK</sequence>
<dbReference type="PANTHER" id="PTHR30217:SF10">
    <property type="entry name" value="23S RRNA 5-HYDROXYCYTIDINE C2501 SYNTHASE"/>
    <property type="match status" value="1"/>
</dbReference>
<dbReference type="Proteomes" id="UP000011087">
    <property type="component" value="Unassembled WGS sequence"/>
</dbReference>
<reference evidence="4" key="3">
    <citation type="submission" date="2016-03" db="UniProtKB">
        <authorList>
            <consortium name="EnsemblProtists"/>
        </authorList>
    </citation>
    <scope>IDENTIFICATION</scope>
</reference>
<dbReference type="GeneID" id="17289013"/>
<dbReference type="InterPro" id="IPR051454">
    <property type="entry name" value="RNA/ubiquinone_mod_enzymes"/>
</dbReference>
<dbReference type="Pfam" id="PF01136">
    <property type="entry name" value="Peptidase_U32"/>
    <property type="match status" value="2"/>
</dbReference>
<proteinExistence type="predicted"/>
<feature type="domain" description="Peptidase U32 collagenase" evidence="2">
    <location>
        <begin position="427"/>
        <end position="560"/>
    </location>
</feature>
<dbReference type="PANTHER" id="PTHR30217">
    <property type="entry name" value="PEPTIDASE U32 FAMILY"/>
    <property type="match status" value="1"/>
</dbReference>
<dbReference type="HOGENOM" id="CLU_011540_4_0_1"/>
<reference evidence="3 5" key="1">
    <citation type="journal article" date="2012" name="Nature">
        <title>Algal genomes reveal evolutionary mosaicism and the fate of nucleomorphs.</title>
        <authorList>
            <consortium name="DOE Joint Genome Institute"/>
            <person name="Curtis B.A."/>
            <person name="Tanifuji G."/>
            <person name="Burki F."/>
            <person name="Gruber A."/>
            <person name="Irimia M."/>
            <person name="Maruyama S."/>
            <person name="Arias M.C."/>
            <person name="Ball S.G."/>
            <person name="Gile G.H."/>
            <person name="Hirakawa Y."/>
            <person name="Hopkins J.F."/>
            <person name="Kuo A."/>
            <person name="Rensing S.A."/>
            <person name="Schmutz J."/>
            <person name="Symeonidi A."/>
            <person name="Elias M."/>
            <person name="Eveleigh R.J."/>
            <person name="Herman E.K."/>
            <person name="Klute M.J."/>
            <person name="Nakayama T."/>
            <person name="Obornik M."/>
            <person name="Reyes-Prieto A."/>
            <person name="Armbrust E.V."/>
            <person name="Aves S.J."/>
            <person name="Beiko R.G."/>
            <person name="Coutinho P."/>
            <person name="Dacks J.B."/>
            <person name="Durnford D.G."/>
            <person name="Fast N.M."/>
            <person name="Green B.R."/>
            <person name="Grisdale C.J."/>
            <person name="Hempel F."/>
            <person name="Henrissat B."/>
            <person name="Hoppner M.P."/>
            <person name="Ishida K."/>
            <person name="Kim E."/>
            <person name="Koreny L."/>
            <person name="Kroth P.G."/>
            <person name="Liu Y."/>
            <person name="Malik S.B."/>
            <person name="Maier U.G."/>
            <person name="McRose D."/>
            <person name="Mock T."/>
            <person name="Neilson J.A."/>
            <person name="Onodera N.T."/>
            <person name="Poole A.M."/>
            <person name="Pritham E.J."/>
            <person name="Richards T.A."/>
            <person name="Rocap G."/>
            <person name="Roy S.W."/>
            <person name="Sarai C."/>
            <person name="Schaack S."/>
            <person name="Shirato S."/>
            <person name="Slamovits C.H."/>
            <person name="Spencer D.F."/>
            <person name="Suzuki S."/>
            <person name="Worden A.Z."/>
            <person name="Zauner S."/>
            <person name="Barry K."/>
            <person name="Bell C."/>
            <person name="Bharti A.K."/>
            <person name="Crow J.A."/>
            <person name="Grimwood J."/>
            <person name="Kramer R."/>
            <person name="Lindquist E."/>
            <person name="Lucas S."/>
            <person name="Salamov A."/>
            <person name="McFadden G.I."/>
            <person name="Lane C.E."/>
            <person name="Keeling P.J."/>
            <person name="Gray M.W."/>
            <person name="Grigoriev I.V."/>
            <person name="Archibald J.M."/>
        </authorList>
    </citation>
    <scope>NUCLEOTIDE SEQUENCE</scope>
    <source>
        <strain evidence="3 5">CCMP2712</strain>
    </source>
</reference>
<dbReference type="InterPro" id="IPR020988">
    <property type="entry name" value="Pept_U32_collagenase"/>
</dbReference>
<dbReference type="InterPro" id="IPR011060">
    <property type="entry name" value="RibuloseP-bd_barrel"/>
</dbReference>
<reference evidence="5" key="2">
    <citation type="submission" date="2012-11" db="EMBL/GenBank/DDBJ databases">
        <authorList>
            <person name="Kuo A."/>
            <person name="Curtis B.A."/>
            <person name="Tanifuji G."/>
            <person name="Burki F."/>
            <person name="Gruber A."/>
            <person name="Irimia M."/>
            <person name="Maruyama S."/>
            <person name="Arias M.C."/>
            <person name="Ball S.G."/>
            <person name="Gile G.H."/>
            <person name="Hirakawa Y."/>
            <person name="Hopkins J.F."/>
            <person name="Rensing S.A."/>
            <person name="Schmutz J."/>
            <person name="Symeonidi A."/>
            <person name="Elias M."/>
            <person name="Eveleigh R.J."/>
            <person name="Herman E.K."/>
            <person name="Klute M.J."/>
            <person name="Nakayama T."/>
            <person name="Obornik M."/>
            <person name="Reyes-Prieto A."/>
            <person name="Armbrust E.V."/>
            <person name="Aves S.J."/>
            <person name="Beiko R.G."/>
            <person name="Coutinho P."/>
            <person name="Dacks J.B."/>
            <person name="Durnford D.G."/>
            <person name="Fast N.M."/>
            <person name="Green B.R."/>
            <person name="Grisdale C."/>
            <person name="Hempe F."/>
            <person name="Henrissat B."/>
            <person name="Hoppner M.P."/>
            <person name="Ishida K.-I."/>
            <person name="Kim E."/>
            <person name="Koreny L."/>
            <person name="Kroth P.G."/>
            <person name="Liu Y."/>
            <person name="Malik S.-B."/>
            <person name="Maier U.G."/>
            <person name="McRose D."/>
            <person name="Mock T."/>
            <person name="Neilson J.A."/>
            <person name="Onodera N.T."/>
            <person name="Poole A.M."/>
            <person name="Pritham E.J."/>
            <person name="Richards T.A."/>
            <person name="Rocap G."/>
            <person name="Roy S.W."/>
            <person name="Sarai C."/>
            <person name="Schaack S."/>
            <person name="Shirato S."/>
            <person name="Slamovits C.H."/>
            <person name="Spencer D.F."/>
            <person name="Suzuki S."/>
            <person name="Worden A.Z."/>
            <person name="Zauner S."/>
            <person name="Barry K."/>
            <person name="Bell C."/>
            <person name="Bharti A.K."/>
            <person name="Crow J.A."/>
            <person name="Grimwood J."/>
            <person name="Kramer R."/>
            <person name="Lindquist E."/>
            <person name="Lucas S."/>
            <person name="Salamov A."/>
            <person name="McFadden G.I."/>
            <person name="Lane C.E."/>
            <person name="Keeling P.J."/>
            <person name="Gray M.W."/>
            <person name="Grigoriev I.V."/>
            <person name="Archibald J.M."/>
        </authorList>
    </citation>
    <scope>NUCLEOTIDE SEQUENCE</scope>
    <source>
        <strain evidence="5">CCMP2712</strain>
    </source>
</reference>
<evidence type="ECO:0000313" key="5">
    <source>
        <dbReference type="Proteomes" id="UP000011087"/>
    </source>
</evidence>